<gene>
    <name evidence="1" type="ORF">Glove_21g44</name>
</gene>
<name>A0A397JUH7_9GLOM</name>
<organism evidence="1 2">
    <name type="scientific">Diversispora epigaea</name>
    <dbReference type="NCBI Taxonomy" id="1348612"/>
    <lineage>
        <taxon>Eukaryota</taxon>
        <taxon>Fungi</taxon>
        <taxon>Fungi incertae sedis</taxon>
        <taxon>Mucoromycota</taxon>
        <taxon>Glomeromycotina</taxon>
        <taxon>Glomeromycetes</taxon>
        <taxon>Diversisporales</taxon>
        <taxon>Diversisporaceae</taxon>
        <taxon>Diversispora</taxon>
    </lineage>
</organism>
<reference evidence="1 2" key="1">
    <citation type="submission" date="2018-08" db="EMBL/GenBank/DDBJ databases">
        <title>Genome and evolution of the arbuscular mycorrhizal fungus Diversispora epigaea (formerly Glomus versiforme) and its bacterial endosymbionts.</title>
        <authorList>
            <person name="Sun X."/>
            <person name="Fei Z."/>
            <person name="Harrison M."/>
        </authorList>
    </citation>
    <scope>NUCLEOTIDE SEQUENCE [LARGE SCALE GENOMIC DNA]</scope>
    <source>
        <strain evidence="1 2">IT104</strain>
    </source>
</reference>
<proteinExistence type="predicted"/>
<sequence length="357" mass="41809">MQDYLKAFKPILDINNKTNYLQNYVVPIVADWPGQLFIRKALALRSQSNIPQEIEFFLPILGPLHLSLNSREHVILIYHNFFEKMFHFVFGKNKKLAKKPKPWRINLLLEIARSGWVKIKSKIIEKFSLIFRIWTFVLRWKRKNYNKAPLVFLSDFFYWNDNNHPFADIIKNYLPNFNDYYVENMHSRIRANILPNATAENIVKQAYIVGKSIPKYTGRREKKLKTYQLATLGEEVDLRYLPTAYNTSHLPKLGLCDACGFPLNNNNSAILTCSHGYHVLCYSGGCNYCENFYKIGIFENVNSFLKRLEKGAEILTQEDFDNVEIEIEEEEETEKIESEKTDVSSLLINAINKIESW</sequence>
<dbReference type="EMBL" id="PQFF01000019">
    <property type="protein sequence ID" value="RHZ88874.1"/>
    <property type="molecule type" value="Genomic_DNA"/>
</dbReference>
<accession>A0A397JUH7</accession>
<evidence type="ECO:0000313" key="1">
    <source>
        <dbReference type="EMBL" id="RHZ88874.1"/>
    </source>
</evidence>
<evidence type="ECO:0000313" key="2">
    <source>
        <dbReference type="Proteomes" id="UP000266861"/>
    </source>
</evidence>
<keyword evidence="2" id="KW-1185">Reference proteome</keyword>
<dbReference type="AlphaFoldDB" id="A0A397JUH7"/>
<comment type="caution">
    <text evidence="1">The sequence shown here is derived from an EMBL/GenBank/DDBJ whole genome shotgun (WGS) entry which is preliminary data.</text>
</comment>
<dbReference type="Proteomes" id="UP000266861">
    <property type="component" value="Unassembled WGS sequence"/>
</dbReference>
<protein>
    <submittedName>
        <fullName evidence="1">Uncharacterized protein</fullName>
    </submittedName>
</protein>